<comment type="caution">
    <text evidence="2">The sequence shown here is derived from an EMBL/GenBank/DDBJ whole genome shotgun (WGS) entry which is preliminary data.</text>
</comment>
<evidence type="ECO:0000313" key="3">
    <source>
        <dbReference type="Proteomes" id="UP000325081"/>
    </source>
</evidence>
<dbReference type="AlphaFoldDB" id="A0A5A7RA93"/>
<feature type="chain" id="PRO_5023062329" evidence="1">
    <location>
        <begin position="29"/>
        <end position="269"/>
    </location>
</feature>
<dbReference type="GO" id="GO:0004386">
    <property type="term" value="F:helicase activity"/>
    <property type="evidence" value="ECO:0007669"/>
    <property type="project" value="UniProtKB-KW"/>
</dbReference>
<reference evidence="3" key="1">
    <citation type="journal article" date="2019" name="Curr. Biol.">
        <title>Genome Sequence of Striga asiatica Provides Insight into the Evolution of Plant Parasitism.</title>
        <authorList>
            <person name="Yoshida S."/>
            <person name="Kim S."/>
            <person name="Wafula E.K."/>
            <person name="Tanskanen J."/>
            <person name="Kim Y.M."/>
            <person name="Honaas L."/>
            <person name="Yang Z."/>
            <person name="Spallek T."/>
            <person name="Conn C.E."/>
            <person name="Ichihashi Y."/>
            <person name="Cheong K."/>
            <person name="Cui S."/>
            <person name="Der J.P."/>
            <person name="Gundlach H."/>
            <person name="Jiao Y."/>
            <person name="Hori C."/>
            <person name="Ishida J.K."/>
            <person name="Kasahara H."/>
            <person name="Kiba T."/>
            <person name="Kim M.S."/>
            <person name="Koo N."/>
            <person name="Laohavisit A."/>
            <person name="Lee Y.H."/>
            <person name="Lumba S."/>
            <person name="McCourt P."/>
            <person name="Mortimer J.C."/>
            <person name="Mutuku J.M."/>
            <person name="Nomura T."/>
            <person name="Sasaki-Sekimoto Y."/>
            <person name="Seto Y."/>
            <person name="Wang Y."/>
            <person name="Wakatake T."/>
            <person name="Sakakibara H."/>
            <person name="Demura T."/>
            <person name="Yamaguchi S."/>
            <person name="Yoneyama K."/>
            <person name="Manabe R.I."/>
            <person name="Nelson D.C."/>
            <person name="Schulman A.H."/>
            <person name="Timko M.P."/>
            <person name="dePamphilis C.W."/>
            <person name="Choi D."/>
            <person name="Shirasu K."/>
        </authorList>
    </citation>
    <scope>NUCLEOTIDE SEQUENCE [LARGE SCALE GENOMIC DNA]</scope>
    <source>
        <strain evidence="3">cv. UVA1</strain>
    </source>
</reference>
<proteinExistence type="predicted"/>
<keyword evidence="2" id="KW-0547">Nucleotide-binding</keyword>
<keyword evidence="1" id="KW-0732">Signal</keyword>
<name>A0A5A7RA93_STRAF</name>
<accession>A0A5A7RA93</accession>
<gene>
    <name evidence="2" type="ORF">STAS_31041</name>
</gene>
<organism evidence="2 3">
    <name type="scientific">Striga asiatica</name>
    <name type="common">Asiatic witchweed</name>
    <name type="synonym">Buchnera asiatica</name>
    <dbReference type="NCBI Taxonomy" id="4170"/>
    <lineage>
        <taxon>Eukaryota</taxon>
        <taxon>Viridiplantae</taxon>
        <taxon>Streptophyta</taxon>
        <taxon>Embryophyta</taxon>
        <taxon>Tracheophyta</taxon>
        <taxon>Spermatophyta</taxon>
        <taxon>Magnoliopsida</taxon>
        <taxon>eudicotyledons</taxon>
        <taxon>Gunneridae</taxon>
        <taxon>Pentapetalae</taxon>
        <taxon>asterids</taxon>
        <taxon>lamiids</taxon>
        <taxon>Lamiales</taxon>
        <taxon>Orobanchaceae</taxon>
        <taxon>Buchnereae</taxon>
        <taxon>Striga</taxon>
    </lineage>
</organism>
<keyword evidence="2" id="KW-0067">ATP-binding</keyword>
<dbReference type="Proteomes" id="UP000325081">
    <property type="component" value="Unassembled WGS sequence"/>
</dbReference>
<evidence type="ECO:0000313" key="2">
    <source>
        <dbReference type="EMBL" id="GER53507.1"/>
    </source>
</evidence>
<keyword evidence="3" id="KW-1185">Reference proteome</keyword>
<dbReference type="EMBL" id="BKCP01010626">
    <property type="protein sequence ID" value="GER53507.1"/>
    <property type="molecule type" value="Genomic_DNA"/>
</dbReference>
<evidence type="ECO:0000256" key="1">
    <source>
        <dbReference type="SAM" id="SignalP"/>
    </source>
</evidence>
<sequence length="269" mass="29914">MPPIPTIAMIWLECWLVNLSMTANMTSSHPTTEVTVCPSEEGDPLNEPPVADDGLSSQVKAFVAKFPLFMTWCNNQSQSTSKSLYLQSFEESPPAYIIPQDKVARGTEINQIRTVDNFQALELLELTTVAAKIQPLSPSLPNSTQRPIKSQLSERMCENLCAVGFWDRVAAVYRETYLSEILSSGVCNILYSQWNPTYELIQGRVVLPMPPMPTMGMIRLECPLINLSMTSVMTSSHPTMELSVCPIEEGDPLNEASVADLRTTSLHWN</sequence>
<keyword evidence="2" id="KW-0378">Hydrolase</keyword>
<protein>
    <submittedName>
        <fullName evidence="2">ATP-dependent RNA helicase DRS1</fullName>
    </submittedName>
</protein>
<feature type="signal peptide" evidence="1">
    <location>
        <begin position="1"/>
        <end position="28"/>
    </location>
</feature>
<keyword evidence="2" id="KW-0347">Helicase</keyword>